<accession>A0A7X0LK17</accession>
<dbReference type="InterPro" id="IPR057739">
    <property type="entry name" value="Glyco_hydro_29_N"/>
</dbReference>
<feature type="domain" description="Glycoside hydrolase family 29 N-terminal" evidence="6">
    <location>
        <begin position="6"/>
        <end position="336"/>
    </location>
</feature>
<dbReference type="PANTHER" id="PTHR10030:SF37">
    <property type="entry name" value="ALPHA-L-FUCOSIDASE-RELATED"/>
    <property type="match status" value="1"/>
</dbReference>
<dbReference type="SMART" id="SM00812">
    <property type="entry name" value="Alpha_L_fucos"/>
    <property type="match status" value="1"/>
</dbReference>
<gene>
    <name evidence="7" type="ORF">HNQ40_001165</name>
</gene>
<dbReference type="GO" id="GO:0006004">
    <property type="term" value="P:fucose metabolic process"/>
    <property type="evidence" value="ECO:0007669"/>
    <property type="project" value="TreeGrafter"/>
</dbReference>
<keyword evidence="5 7" id="KW-0326">Glycosidase</keyword>
<dbReference type="GO" id="GO:0016139">
    <property type="term" value="P:glycoside catabolic process"/>
    <property type="evidence" value="ECO:0007669"/>
    <property type="project" value="TreeGrafter"/>
</dbReference>
<evidence type="ECO:0000256" key="4">
    <source>
        <dbReference type="ARBA" id="ARBA00022801"/>
    </source>
</evidence>
<organism evidence="7 8">
    <name type="scientific">Algisphaera agarilytica</name>
    <dbReference type="NCBI Taxonomy" id="1385975"/>
    <lineage>
        <taxon>Bacteria</taxon>
        <taxon>Pseudomonadati</taxon>
        <taxon>Planctomycetota</taxon>
        <taxon>Phycisphaerae</taxon>
        <taxon>Phycisphaerales</taxon>
        <taxon>Phycisphaeraceae</taxon>
        <taxon>Algisphaera</taxon>
    </lineage>
</organism>
<dbReference type="EMBL" id="JACHGY010000001">
    <property type="protein sequence ID" value="MBB6429359.1"/>
    <property type="molecule type" value="Genomic_DNA"/>
</dbReference>
<dbReference type="Gene3D" id="2.60.40.1180">
    <property type="entry name" value="Golgi alpha-mannosidase II"/>
    <property type="match status" value="1"/>
</dbReference>
<protein>
    <recommendedName>
        <fullName evidence="2">alpha-L-fucosidase</fullName>
        <ecNumber evidence="2">3.2.1.51</ecNumber>
    </recommendedName>
</protein>
<evidence type="ECO:0000256" key="5">
    <source>
        <dbReference type="ARBA" id="ARBA00023295"/>
    </source>
</evidence>
<dbReference type="EC" id="3.2.1.51" evidence="2"/>
<evidence type="ECO:0000256" key="3">
    <source>
        <dbReference type="ARBA" id="ARBA00022729"/>
    </source>
</evidence>
<dbReference type="GO" id="GO:0004560">
    <property type="term" value="F:alpha-L-fucosidase activity"/>
    <property type="evidence" value="ECO:0007669"/>
    <property type="project" value="UniProtKB-EC"/>
</dbReference>
<sequence>MPSVDTPEFEPTWTSLRRHQTPQWLIDAKFGMYCHWGLGSIQQQPGCEDYTPEQAVEYFTAEAFDPAEWAELFEKTGAKFAGPICWHGSPFLHWDSKLDDFNSVKQNPHRDIMGELATAIRARGLKFFGSFHSISDDGWMERAMEAVDLHHPDVFWVDASFGGTKQSHHLKIVHQSHYLGPDESTPYDPDAPNPGHFPPGGIERLSDHNQRAFLAYLFNDAQRRGADIEFIYKSHDIPPGVGMRDLENGLLDHVAYDPWMTDVDMNISPDWNVHGWFHREGLPLRSAANIVRALVDIVSKNGILLLNVPPLPDGSFSDEVRGTLDAVGQWLKVHGEAIYGASPWSVFGEGPTVIKPLNPGSYHHNDHFATTLFTPEDIRLTVNGTSLYATCLGEPVGGRVVVQALSTNFKVMPDTLKNVSLLGSDAPLAWEHGDDGLVIDLPDGFTSSPLANVFKIETL</sequence>
<keyword evidence="8" id="KW-1185">Reference proteome</keyword>
<proteinExistence type="inferred from homology"/>
<reference evidence="7 8" key="1">
    <citation type="submission" date="2020-08" db="EMBL/GenBank/DDBJ databases">
        <title>Genomic Encyclopedia of Type Strains, Phase IV (KMG-IV): sequencing the most valuable type-strain genomes for metagenomic binning, comparative biology and taxonomic classification.</title>
        <authorList>
            <person name="Goeker M."/>
        </authorList>
    </citation>
    <scope>NUCLEOTIDE SEQUENCE [LARGE SCALE GENOMIC DNA]</scope>
    <source>
        <strain evidence="7 8">DSM 103725</strain>
    </source>
</reference>
<comment type="similarity">
    <text evidence="1">Belongs to the glycosyl hydrolase 29 family.</text>
</comment>
<evidence type="ECO:0000259" key="6">
    <source>
        <dbReference type="Pfam" id="PF01120"/>
    </source>
</evidence>
<dbReference type="InterPro" id="IPR013780">
    <property type="entry name" value="Glyco_hydro_b"/>
</dbReference>
<evidence type="ECO:0000256" key="1">
    <source>
        <dbReference type="ARBA" id="ARBA00007951"/>
    </source>
</evidence>
<dbReference type="SUPFAM" id="SSF51445">
    <property type="entry name" value="(Trans)glycosidases"/>
    <property type="match status" value="1"/>
</dbReference>
<dbReference type="Proteomes" id="UP000541810">
    <property type="component" value="Unassembled WGS sequence"/>
</dbReference>
<comment type="caution">
    <text evidence="7">The sequence shown here is derived from an EMBL/GenBank/DDBJ whole genome shotgun (WGS) entry which is preliminary data.</text>
</comment>
<keyword evidence="3" id="KW-0732">Signal</keyword>
<dbReference type="AlphaFoldDB" id="A0A7X0LK17"/>
<dbReference type="GO" id="GO:0005764">
    <property type="term" value="C:lysosome"/>
    <property type="evidence" value="ECO:0007669"/>
    <property type="project" value="TreeGrafter"/>
</dbReference>
<evidence type="ECO:0000256" key="2">
    <source>
        <dbReference type="ARBA" id="ARBA00012662"/>
    </source>
</evidence>
<dbReference type="InterPro" id="IPR000933">
    <property type="entry name" value="Glyco_hydro_29"/>
</dbReference>
<dbReference type="PANTHER" id="PTHR10030">
    <property type="entry name" value="ALPHA-L-FUCOSIDASE"/>
    <property type="match status" value="1"/>
</dbReference>
<evidence type="ECO:0000313" key="8">
    <source>
        <dbReference type="Proteomes" id="UP000541810"/>
    </source>
</evidence>
<dbReference type="RefSeq" id="WP_184676943.1">
    <property type="nucleotide sequence ID" value="NZ_JACHGY010000001.1"/>
</dbReference>
<evidence type="ECO:0000313" key="7">
    <source>
        <dbReference type="EMBL" id="MBB6429359.1"/>
    </source>
</evidence>
<name>A0A7X0LK17_9BACT</name>
<dbReference type="InterPro" id="IPR017853">
    <property type="entry name" value="GH"/>
</dbReference>
<dbReference type="Pfam" id="PF01120">
    <property type="entry name" value="Alpha_L_fucos"/>
    <property type="match status" value="1"/>
</dbReference>
<keyword evidence="4 7" id="KW-0378">Hydrolase</keyword>
<dbReference type="Gene3D" id="3.20.20.80">
    <property type="entry name" value="Glycosidases"/>
    <property type="match status" value="1"/>
</dbReference>